<evidence type="ECO:0000259" key="2">
    <source>
        <dbReference type="Pfam" id="PF24803"/>
    </source>
</evidence>
<keyword evidence="1" id="KW-0472">Membrane</keyword>
<dbReference type="OrthoDB" id="2937326at2759"/>
<name>B8M888_TALSN</name>
<dbReference type="Pfam" id="PF24803">
    <property type="entry name" value="DUF7704"/>
    <property type="match status" value="1"/>
</dbReference>
<protein>
    <recommendedName>
        <fullName evidence="2">DUF7704 domain-containing protein</fullName>
    </recommendedName>
</protein>
<dbReference type="PANTHER" id="PTHR37019:SF2">
    <property type="entry name" value="EXPERA DOMAIN-CONTAINING PROTEIN"/>
    <property type="match status" value="1"/>
</dbReference>
<dbReference type="AlphaFoldDB" id="B8M888"/>
<dbReference type="Proteomes" id="UP000001745">
    <property type="component" value="Unassembled WGS sequence"/>
</dbReference>
<keyword evidence="4" id="KW-1185">Reference proteome</keyword>
<evidence type="ECO:0000313" key="4">
    <source>
        <dbReference type="Proteomes" id="UP000001745"/>
    </source>
</evidence>
<keyword evidence="1" id="KW-0812">Transmembrane</keyword>
<dbReference type="PhylomeDB" id="B8M888"/>
<accession>B8M888</accession>
<dbReference type="InParanoid" id="B8M888"/>
<evidence type="ECO:0000313" key="3">
    <source>
        <dbReference type="EMBL" id="EED20401.1"/>
    </source>
</evidence>
<dbReference type="eggNOG" id="ENOG502S8N7">
    <property type="taxonomic scope" value="Eukaryota"/>
</dbReference>
<dbReference type="InterPro" id="IPR056121">
    <property type="entry name" value="DUF7704"/>
</dbReference>
<reference evidence="4" key="1">
    <citation type="journal article" date="2015" name="Genome Announc.">
        <title>Genome sequence of the AIDS-associated pathogen Penicillium marneffei (ATCC18224) and its near taxonomic relative Talaromyces stipitatus (ATCC10500).</title>
        <authorList>
            <person name="Nierman W.C."/>
            <person name="Fedorova-Abrams N.D."/>
            <person name="Andrianopoulos A."/>
        </authorList>
    </citation>
    <scope>NUCLEOTIDE SEQUENCE [LARGE SCALE GENOMIC DNA]</scope>
    <source>
        <strain evidence="4">ATCC 10500 / CBS 375.48 / QM 6759 / NRRL 1006</strain>
    </source>
</reference>
<dbReference type="EMBL" id="EQ962654">
    <property type="protein sequence ID" value="EED20401.1"/>
    <property type="molecule type" value="Genomic_DNA"/>
</dbReference>
<proteinExistence type="predicted"/>
<dbReference type="RefSeq" id="XP_002480835.1">
    <property type="nucleotide sequence ID" value="XM_002480790.1"/>
</dbReference>
<dbReference type="VEuPathDB" id="FungiDB:TSTA_036270"/>
<dbReference type="HOGENOM" id="CLU_112091_3_2_1"/>
<organism evidence="3 4">
    <name type="scientific">Talaromyces stipitatus (strain ATCC 10500 / CBS 375.48 / QM 6759 / NRRL 1006)</name>
    <name type="common">Penicillium stipitatum</name>
    <dbReference type="NCBI Taxonomy" id="441959"/>
    <lineage>
        <taxon>Eukaryota</taxon>
        <taxon>Fungi</taxon>
        <taxon>Dikarya</taxon>
        <taxon>Ascomycota</taxon>
        <taxon>Pezizomycotina</taxon>
        <taxon>Eurotiomycetes</taxon>
        <taxon>Eurotiomycetidae</taxon>
        <taxon>Eurotiales</taxon>
        <taxon>Trichocomaceae</taxon>
        <taxon>Talaromyces</taxon>
        <taxon>Talaromyces sect. Talaromyces</taxon>
    </lineage>
</organism>
<feature type="transmembrane region" description="Helical" evidence="1">
    <location>
        <begin position="52"/>
        <end position="75"/>
    </location>
</feature>
<dbReference type="STRING" id="441959.B8M888"/>
<gene>
    <name evidence="3" type="ORF">TSTA_036270</name>
</gene>
<keyword evidence="1" id="KW-1133">Transmembrane helix</keyword>
<sequence length="158" mass="17714">MSAILPSFLSFVFGIFEPISILAGATYAFSYTEDFVSQQLGPVTVPETLSPAQYVVAHQLGNTYVLLMFLAVGIIHATTEPAVVRNYLFSVMLCDFGHVFVCYRAMGYEKFFDVWNWNPLTWGNVGISVCYFFLRASYLIGLWGPPRVASLKQKSKLN</sequence>
<evidence type="ECO:0000256" key="1">
    <source>
        <dbReference type="SAM" id="Phobius"/>
    </source>
</evidence>
<feature type="transmembrane region" description="Helical" evidence="1">
    <location>
        <begin position="126"/>
        <end position="144"/>
    </location>
</feature>
<dbReference type="OMA" id="ALWWGDL"/>
<dbReference type="GeneID" id="8101898"/>
<feature type="domain" description="DUF7704" evidence="2">
    <location>
        <begin position="3"/>
        <end position="144"/>
    </location>
</feature>
<dbReference type="PANTHER" id="PTHR37019">
    <property type="entry name" value="CHROMOSOME 1, WHOLE GENOME SHOTGUN SEQUENCE"/>
    <property type="match status" value="1"/>
</dbReference>
<feature type="transmembrane region" description="Helical" evidence="1">
    <location>
        <begin position="87"/>
        <end position="106"/>
    </location>
</feature>